<evidence type="ECO:0000256" key="9">
    <source>
        <dbReference type="HAMAP-Rule" id="MF_00255"/>
    </source>
</evidence>
<dbReference type="STRING" id="235205.BAZSYMB_SCAFFOLD00036_7"/>
<sequence length="700" mass="78813">MNTQDFLLELGTEELPPKLLKQLSNSLSSNLTKQLNELNLSFDKVTSFATPRRLAVLVNNLQCQQEDQIIERKGPALSAPTQAIEGFAKSCGVAIDALDKKALKGTDYYFFTQEKKGSKTQDLLENIVDTAIKNIPITRAMRWGDLDFNFVRPVHWLVMILGSDIVKANIMGLDSGNSTRGLRFTGEQVFSINNAKDYQKTLLDKAQIEVDFDLRKQAIRNQVMQVASENNATAVIDESLLDEVCALVEYPCAFSGGFDERFLKVPEEALISAMKSHQKYFHMIDDEGRLLPAFISVANIESSDLSVIVDGNERVIRPRLTDSEFFWEQDKSRTLESRIAKLDSVLFMDGLGSMGEKAKRIGTLSTYIADIIGANTKHSARAGLLSKTDLITDMVGEFADLQGVMGGYYALNDGEDPVVASAISEHYHPRFSGDTLPCTKEGLCVAIADKVDSIVGIYGIGHKPTGSKDPYALKRSALGLLRMMIESKSQLDLFKLIRESVKLYEFGEEIIQEIYDFIVGRLEMYYQEQGIDKSVVRAVLAIKSSSNVIYDWHLRIKAIYKFVQNEDSKSLIEANKRIVSIFKDISSEDMPVGCTYSSIGISRRTDSSDINTYRDIEFTNQFDENLLNACTKLWIKIDKDQQDYLVIIDTLLELKPAIDDFFNNVRVLDDDLELRRDRVCLLLAMRESFYSIANFLYLSK</sequence>
<evidence type="ECO:0000256" key="8">
    <source>
        <dbReference type="ARBA" id="ARBA00047937"/>
    </source>
</evidence>
<comment type="similarity">
    <text evidence="1 9">Belongs to the class-II aminoacyl-tRNA synthetase family.</text>
</comment>
<evidence type="ECO:0000256" key="5">
    <source>
        <dbReference type="ARBA" id="ARBA00022840"/>
    </source>
</evidence>
<evidence type="ECO:0000256" key="1">
    <source>
        <dbReference type="ARBA" id="ARBA00008226"/>
    </source>
</evidence>
<keyword evidence="4 9" id="KW-0547">Nucleotide-binding</keyword>
<dbReference type="Pfam" id="PF02092">
    <property type="entry name" value="tRNA_synt_2f"/>
    <property type="match status" value="1"/>
</dbReference>
<proteinExistence type="inferred from homology"/>
<organism evidence="10 11">
    <name type="scientific">Bathymodiolus azoricus thioautotrophic gill symbiont</name>
    <dbReference type="NCBI Taxonomy" id="235205"/>
    <lineage>
        <taxon>Bacteria</taxon>
        <taxon>Pseudomonadati</taxon>
        <taxon>Pseudomonadota</taxon>
        <taxon>Gammaproteobacteria</taxon>
        <taxon>sulfur-oxidizing symbionts</taxon>
    </lineage>
</organism>
<evidence type="ECO:0000256" key="2">
    <source>
        <dbReference type="ARBA" id="ARBA00011209"/>
    </source>
</evidence>
<dbReference type="RefSeq" id="WP_202775761.1">
    <property type="nucleotide sequence ID" value="NZ_CAESAP020000138.1"/>
</dbReference>
<dbReference type="SUPFAM" id="SSF109604">
    <property type="entry name" value="HD-domain/PDEase-like"/>
    <property type="match status" value="1"/>
</dbReference>
<dbReference type="PROSITE" id="PS50861">
    <property type="entry name" value="AA_TRNA_LIGASE_II_GLYAB"/>
    <property type="match status" value="1"/>
</dbReference>
<evidence type="ECO:0000256" key="4">
    <source>
        <dbReference type="ARBA" id="ARBA00022741"/>
    </source>
</evidence>
<dbReference type="GO" id="GO:0004820">
    <property type="term" value="F:glycine-tRNA ligase activity"/>
    <property type="evidence" value="ECO:0007669"/>
    <property type="project" value="UniProtKB-UniRule"/>
</dbReference>
<dbReference type="PANTHER" id="PTHR30075:SF2">
    <property type="entry name" value="GLYCINE--TRNA LIGASE, CHLOROPLASTIC_MITOCHONDRIAL 2"/>
    <property type="match status" value="1"/>
</dbReference>
<dbReference type="PANTHER" id="PTHR30075">
    <property type="entry name" value="GLYCYL-TRNA SYNTHETASE"/>
    <property type="match status" value="1"/>
</dbReference>
<dbReference type="AlphaFoldDB" id="A0A1H6K2U5"/>
<dbReference type="GO" id="GO:0005829">
    <property type="term" value="C:cytosol"/>
    <property type="evidence" value="ECO:0007669"/>
    <property type="project" value="TreeGrafter"/>
</dbReference>
<keyword evidence="7 9" id="KW-0030">Aminoacyl-tRNA synthetase</keyword>
<keyword evidence="3 9" id="KW-0436">Ligase</keyword>
<dbReference type="Proteomes" id="UP000198559">
    <property type="component" value="Unassembled WGS sequence"/>
</dbReference>
<dbReference type="HAMAP" id="MF_00255">
    <property type="entry name" value="Gly_tRNA_synth_beta"/>
    <property type="match status" value="1"/>
</dbReference>
<keyword evidence="9" id="KW-0963">Cytoplasm</keyword>
<dbReference type="NCBIfam" id="TIGR00211">
    <property type="entry name" value="glyS"/>
    <property type="match status" value="1"/>
</dbReference>
<evidence type="ECO:0000256" key="7">
    <source>
        <dbReference type="ARBA" id="ARBA00023146"/>
    </source>
</evidence>
<name>A0A1H6K2U5_9GAMM</name>
<dbReference type="InterPro" id="IPR006194">
    <property type="entry name" value="Gly-tRNA-synth_heterodimer"/>
</dbReference>
<comment type="subunit">
    <text evidence="2 9">Tetramer of two alpha and two beta subunits.</text>
</comment>
<keyword evidence="6 9" id="KW-0648">Protein biosynthesis</keyword>
<dbReference type="EC" id="6.1.1.14" evidence="9"/>
<dbReference type="EMBL" id="CVUD02000097">
    <property type="protein sequence ID" value="SEH69577.1"/>
    <property type="molecule type" value="Genomic_DNA"/>
</dbReference>
<dbReference type="PRINTS" id="PR01045">
    <property type="entry name" value="TRNASYNTHGB"/>
</dbReference>
<dbReference type="GO" id="GO:0006426">
    <property type="term" value="P:glycyl-tRNA aminoacylation"/>
    <property type="evidence" value="ECO:0007669"/>
    <property type="project" value="UniProtKB-UniRule"/>
</dbReference>
<evidence type="ECO:0000256" key="3">
    <source>
        <dbReference type="ARBA" id="ARBA00022598"/>
    </source>
</evidence>
<evidence type="ECO:0000313" key="10">
    <source>
        <dbReference type="EMBL" id="SEH69577.1"/>
    </source>
</evidence>
<comment type="subcellular location">
    <subcellularLocation>
        <location evidence="9">Cytoplasm</location>
    </subcellularLocation>
</comment>
<reference evidence="11" key="1">
    <citation type="submission" date="2016-06" db="EMBL/GenBank/DDBJ databases">
        <authorList>
            <person name="Petersen J."/>
            <person name="Sayavedra L."/>
        </authorList>
    </citation>
    <scope>NUCLEOTIDE SEQUENCE [LARGE SCALE GENOMIC DNA]</scope>
    <source>
        <strain evidence="11">BazSymB</strain>
    </source>
</reference>
<accession>A0A1H6K2U5</accession>
<protein>
    <recommendedName>
        <fullName evidence="9">Glycine--tRNA ligase beta subunit</fullName>
        <ecNumber evidence="9">6.1.1.14</ecNumber>
    </recommendedName>
    <alternativeName>
        <fullName evidence="9">Glycyl-tRNA synthetase beta subunit</fullName>
        <shortName evidence="9">GlyRS</shortName>
    </alternativeName>
</protein>
<evidence type="ECO:0000313" key="11">
    <source>
        <dbReference type="Proteomes" id="UP000198559"/>
    </source>
</evidence>
<dbReference type="GO" id="GO:0005524">
    <property type="term" value="F:ATP binding"/>
    <property type="evidence" value="ECO:0007669"/>
    <property type="project" value="UniProtKB-UniRule"/>
</dbReference>
<evidence type="ECO:0000256" key="6">
    <source>
        <dbReference type="ARBA" id="ARBA00022917"/>
    </source>
</evidence>
<dbReference type="InterPro" id="IPR015944">
    <property type="entry name" value="Gly-tRNA-synth_bsu"/>
</dbReference>
<comment type="catalytic activity">
    <reaction evidence="8 9">
        <text>tRNA(Gly) + glycine + ATP = glycyl-tRNA(Gly) + AMP + diphosphate</text>
        <dbReference type="Rhea" id="RHEA:16013"/>
        <dbReference type="Rhea" id="RHEA-COMP:9664"/>
        <dbReference type="Rhea" id="RHEA-COMP:9683"/>
        <dbReference type="ChEBI" id="CHEBI:30616"/>
        <dbReference type="ChEBI" id="CHEBI:33019"/>
        <dbReference type="ChEBI" id="CHEBI:57305"/>
        <dbReference type="ChEBI" id="CHEBI:78442"/>
        <dbReference type="ChEBI" id="CHEBI:78522"/>
        <dbReference type="ChEBI" id="CHEBI:456215"/>
        <dbReference type="EC" id="6.1.1.14"/>
    </reaction>
</comment>
<gene>
    <name evidence="9" type="primary">glyS</name>
    <name evidence="10" type="ORF">BAZSYMB_SCAFFOLD00036_7</name>
</gene>
<keyword evidence="5 9" id="KW-0067">ATP-binding</keyword>